<feature type="region of interest" description="Disordered" evidence="1">
    <location>
        <begin position="459"/>
        <end position="493"/>
    </location>
</feature>
<feature type="compositionally biased region" description="Polar residues" evidence="1">
    <location>
        <begin position="465"/>
        <end position="476"/>
    </location>
</feature>
<proteinExistence type="predicted"/>
<comment type="caution">
    <text evidence="2">The sequence shown here is derived from an EMBL/GenBank/DDBJ whole genome shotgun (WGS) entry which is preliminary data.</text>
</comment>
<dbReference type="AlphaFoldDB" id="A0A5N5I4G6"/>
<protein>
    <recommendedName>
        <fullName evidence="4">GRIP domain-containing protein RUD3-like</fullName>
    </recommendedName>
</protein>
<evidence type="ECO:0008006" key="4">
    <source>
        <dbReference type="Google" id="ProtNLM"/>
    </source>
</evidence>
<evidence type="ECO:0000256" key="1">
    <source>
        <dbReference type="SAM" id="MobiDB-lite"/>
    </source>
</evidence>
<organism evidence="2 3">
    <name type="scientific">Pyrus ussuriensis x Pyrus communis</name>
    <dbReference type="NCBI Taxonomy" id="2448454"/>
    <lineage>
        <taxon>Eukaryota</taxon>
        <taxon>Viridiplantae</taxon>
        <taxon>Streptophyta</taxon>
        <taxon>Embryophyta</taxon>
        <taxon>Tracheophyta</taxon>
        <taxon>Spermatophyta</taxon>
        <taxon>Magnoliopsida</taxon>
        <taxon>eudicotyledons</taxon>
        <taxon>Gunneridae</taxon>
        <taxon>Pentapetalae</taxon>
        <taxon>rosids</taxon>
        <taxon>fabids</taxon>
        <taxon>Rosales</taxon>
        <taxon>Rosaceae</taxon>
        <taxon>Amygdaloideae</taxon>
        <taxon>Maleae</taxon>
        <taxon>Pyrus</taxon>
    </lineage>
</organism>
<reference evidence="2 3" key="2">
    <citation type="submission" date="2019-11" db="EMBL/GenBank/DDBJ databases">
        <title>A de novo genome assembly of a pear dwarfing rootstock.</title>
        <authorList>
            <person name="Wang F."/>
            <person name="Wang J."/>
            <person name="Li S."/>
            <person name="Zhang Y."/>
            <person name="Fang M."/>
            <person name="Ma L."/>
            <person name="Zhao Y."/>
            <person name="Jiang S."/>
        </authorList>
    </citation>
    <scope>NUCLEOTIDE SEQUENCE [LARGE SCALE GENOMIC DNA]</scope>
    <source>
        <strain evidence="2">S2</strain>
        <tissue evidence="2">Leaf</tissue>
    </source>
</reference>
<accession>A0A5N5I4G6</accession>
<gene>
    <name evidence="2" type="ORF">D8674_038167</name>
</gene>
<keyword evidence="3" id="KW-1185">Reference proteome</keyword>
<sequence>MIWDTLAFNLNDMRYSCFDSAWLWRMEVDIYRNCPNNEYSRDSDSGASSISKQAILLGIWFSRFRDAFSDVKKGWAFLQVCFATEHGVMQGNTILSGQEQTNVEKVLRVPKKDRHLGYQPLVSECQRRAMEKVSKKGGTSTNKGKAPMLVPVDDILFHKGARKHRVRPAPRPKSQEEVLKITASKRAEAEAIRCAAAIVAREERRLLPLLPTIGLIFPPTIESTDQEGGPSFSRKRKYKEEVGSILWKDLKVAMQPSSFRYINNFLAGRRSTVDELGKPLDENESDHDQMMRLSSYVMTKYDDRLREVERYKAKFKENYQLVNDAIKTSKALAEAICLKDQHFESLKRRNGENVRLKKQLEGTGKQLETTILEVSKVKGELESALVEVSELKRSIPTERDTAVQQFLGSQAFHDAFKPHCIRAANFEKMKWMAILERYDNGSIIRKYRKAFILAIDPSSEDDSNNEASVGEQSQESGDGFGDTEDGGNGNAVETQSDIVRGSASDEDDSYVSLLVIVLQVISVPWMAKGLAIGFWTRNIACSSSTGTTASVPKTSENRVSPIEVRHEVRNAKSAKDVLLYKVFYFCLNNGCQRFYFGPLCKIVNCNDCIVDLPFLTGIGPIKSSPYWAKGQGLIIGVRGSGGEIISASACVRHRKYGRLKPCL</sequence>
<evidence type="ECO:0000313" key="2">
    <source>
        <dbReference type="EMBL" id="KAB2634719.1"/>
    </source>
</evidence>
<dbReference type="EMBL" id="SMOL01000033">
    <property type="protein sequence ID" value="KAB2634719.1"/>
    <property type="molecule type" value="Genomic_DNA"/>
</dbReference>
<dbReference type="Proteomes" id="UP000327157">
    <property type="component" value="Unassembled WGS sequence"/>
</dbReference>
<evidence type="ECO:0000313" key="3">
    <source>
        <dbReference type="Proteomes" id="UP000327157"/>
    </source>
</evidence>
<reference evidence="2 3" key="1">
    <citation type="submission" date="2019-09" db="EMBL/GenBank/DDBJ databases">
        <authorList>
            <person name="Ou C."/>
        </authorList>
    </citation>
    <scope>NUCLEOTIDE SEQUENCE [LARGE SCALE GENOMIC DNA]</scope>
    <source>
        <strain evidence="2">S2</strain>
        <tissue evidence="2">Leaf</tissue>
    </source>
</reference>
<name>A0A5N5I4G6_9ROSA</name>